<keyword evidence="2" id="KW-1185">Reference proteome</keyword>
<organism evidence="1 2">
    <name type="scientific">Leptosia nina</name>
    <dbReference type="NCBI Taxonomy" id="320188"/>
    <lineage>
        <taxon>Eukaryota</taxon>
        <taxon>Metazoa</taxon>
        <taxon>Ecdysozoa</taxon>
        <taxon>Arthropoda</taxon>
        <taxon>Hexapoda</taxon>
        <taxon>Insecta</taxon>
        <taxon>Pterygota</taxon>
        <taxon>Neoptera</taxon>
        <taxon>Endopterygota</taxon>
        <taxon>Lepidoptera</taxon>
        <taxon>Glossata</taxon>
        <taxon>Ditrysia</taxon>
        <taxon>Papilionoidea</taxon>
        <taxon>Pieridae</taxon>
        <taxon>Pierinae</taxon>
        <taxon>Leptosia</taxon>
    </lineage>
</organism>
<protein>
    <recommendedName>
        <fullName evidence="3">Reverse transcriptase domain-containing protein</fullName>
    </recommendedName>
</protein>
<evidence type="ECO:0000313" key="2">
    <source>
        <dbReference type="Proteomes" id="UP001497472"/>
    </source>
</evidence>
<evidence type="ECO:0000313" key="1">
    <source>
        <dbReference type="EMBL" id="CAK1549815.1"/>
    </source>
</evidence>
<proteinExistence type="predicted"/>
<dbReference type="Proteomes" id="UP001497472">
    <property type="component" value="Unassembled WGS sequence"/>
</dbReference>
<dbReference type="EMBL" id="CAVLEF010000040">
    <property type="protein sequence ID" value="CAK1549815.1"/>
    <property type="molecule type" value="Genomic_DNA"/>
</dbReference>
<dbReference type="AlphaFoldDB" id="A0AAV1JKY7"/>
<reference evidence="1 2" key="1">
    <citation type="submission" date="2023-11" db="EMBL/GenBank/DDBJ databases">
        <authorList>
            <person name="Okamura Y."/>
        </authorList>
    </citation>
    <scope>NUCLEOTIDE SEQUENCE [LARGE SCALE GENOMIC DNA]</scope>
</reference>
<dbReference type="PANTHER" id="PTHR33332">
    <property type="entry name" value="REVERSE TRANSCRIPTASE DOMAIN-CONTAINING PROTEIN"/>
    <property type="match status" value="1"/>
</dbReference>
<name>A0AAV1JKY7_9NEOP</name>
<gene>
    <name evidence="1" type="ORF">LNINA_LOCUS9088</name>
</gene>
<accession>A0AAV1JKY7</accession>
<evidence type="ECO:0008006" key="3">
    <source>
        <dbReference type="Google" id="ProtNLM"/>
    </source>
</evidence>
<sequence length="136" mass="15227">MEKERILPDVQSGFRAGYSAATAMAHVADDIISNSDNSKGSILVLLDFTRAFDSINLDLLLAKLSYYGVDQDACSWFKSFLTNRRQFVAFDAESEYFRSEVKPVDSGAIRRCQIGAASLNRDNSYKGIDSRDLWLP</sequence>
<comment type="caution">
    <text evidence="1">The sequence shown here is derived from an EMBL/GenBank/DDBJ whole genome shotgun (WGS) entry which is preliminary data.</text>
</comment>